<sequence>MASRGKKSKIQKKEDKVLYAGGIELREGSITFDDPNMTWDKFYDYVVELDRQEEERLQKRKKTNYPINIPSGNGVEG</sequence>
<proteinExistence type="predicted"/>
<name>A0A0A0I120_CLONO</name>
<dbReference type="EMBL" id="JENJ01000074">
    <property type="protein sequence ID" value="KGM94358.1"/>
    <property type="molecule type" value="Genomic_DNA"/>
</dbReference>
<evidence type="ECO:0000313" key="1">
    <source>
        <dbReference type="EMBL" id="KGM94358.1"/>
    </source>
</evidence>
<reference evidence="1 2" key="1">
    <citation type="submission" date="2014-01" db="EMBL/GenBank/DDBJ databases">
        <title>Plasmidome dynamics in the species complex Clostridium novyi sensu lato converts strains of independent lineages into distinctly different pathogens.</title>
        <authorList>
            <person name="Skarin H."/>
            <person name="Segerman B."/>
        </authorList>
    </citation>
    <scope>NUCLEOTIDE SEQUENCE [LARGE SCALE GENOMIC DNA]</scope>
    <source>
        <strain evidence="1 2">4552</strain>
    </source>
</reference>
<protein>
    <submittedName>
        <fullName evidence="1">Uncharacterized protein</fullName>
    </submittedName>
</protein>
<comment type="caution">
    <text evidence="1">The sequence shown here is derived from an EMBL/GenBank/DDBJ whole genome shotgun (WGS) entry which is preliminary data.</text>
</comment>
<organism evidence="1 2">
    <name type="scientific">Clostridium novyi A str. 4552</name>
    <dbReference type="NCBI Taxonomy" id="1444289"/>
    <lineage>
        <taxon>Bacteria</taxon>
        <taxon>Bacillati</taxon>
        <taxon>Bacillota</taxon>
        <taxon>Clostridia</taxon>
        <taxon>Eubacteriales</taxon>
        <taxon>Clostridiaceae</taxon>
        <taxon>Clostridium</taxon>
    </lineage>
</organism>
<dbReference type="AlphaFoldDB" id="A0A0A0I120"/>
<dbReference type="RefSeq" id="WP_039256194.1">
    <property type="nucleotide sequence ID" value="NZ_JENJ01000074.1"/>
</dbReference>
<dbReference type="Proteomes" id="UP000030012">
    <property type="component" value="Unassembled WGS sequence"/>
</dbReference>
<evidence type="ECO:0000313" key="2">
    <source>
        <dbReference type="Proteomes" id="UP000030012"/>
    </source>
</evidence>
<gene>
    <name evidence="1" type="ORF">Z968_11810</name>
</gene>
<accession>A0A0A0I120</accession>